<feature type="DNA-binding region" description="H-T-H motif" evidence="5">
    <location>
        <begin position="48"/>
        <end position="67"/>
    </location>
</feature>
<dbReference type="SUPFAM" id="SSF46689">
    <property type="entry name" value="Homeodomain-like"/>
    <property type="match status" value="1"/>
</dbReference>
<evidence type="ECO:0000259" key="7">
    <source>
        <dbReference type="PROSITE" id="PS50977"/>
    </source>
</evidence>
<dbReference type="SUPFAM" id="SSF48498">
    <property type="entry name" value="Tetracyclin repressor-like, C-terminal domain"/>
    <property type="match status" value="1"/>
</dbReference>
<proteinExistence type="predicted"/>
<name>A0ABY4N751_9MICO</name>
<gene>
    <name evidence="8" type="ORF">M4486_16340</name>
</gene>
<keyword evidence="3 5" id="KW-0238">DNA-binding</keyword>
<evidence type="ECO:0000256" key="3">
    <source>
        <dbReference type="ARBA" id="ARBA00023125"/>
    </source>
</evidence>
<accession>A0ABY4N751</accession>
<dbReference type="RefSeq" id="WP_249478340.1">
    <property type="nucleotide sequence ID" value="NZ_CP097218.1"/>
</dbReference>
<feature type="domain" description="HTH tetR-type" evidence="7">
    <location>
        <begin position="25"/>
        <end position="85"/>
    </location>
</feature>
<dbReference type="Pfam" id="PF00440">
    <property type="entry name" value="TetR_N"/>
    <property type="match status" value="1"/>
</dbReference>
<dbReference type="InterPro" id="IPR009057">
    <property type="entry name" value="Homeodomain-like_sf"/>
</dbReference>
<dbReference type="EMBL" id="CP097218">
    <property type="protein sequence ID" value="UQN29179.1"/>
    <property type="molecule type" value="Genomic_DNA"/>
</dbReference>
<dbReference type="Pfam" id="PF13977">
    <property type="entry name" value="TetR_C_6"/>
    <property type="match status" value="1"/>
</dbReference>
<dbReference type="Proteomes" id="UP001055868">
    <property type="component" value="Chromosome"/>
</dbReference>
<keyword evidence="4" id="KW-0804">Transcription</keyword>
<keyword evidence="1" id="KW-0678">Repressor</keyword>
<feature type="region of interest" description="Disordered" evidence="6">
    <location>
        <begin position="1"/>
        <end position="20"/>
    </location>
</feature>
<sequence length="202" mass="22074">MPETSPATGDDPAVGRRRGSYAKGVARRQEILDRALEVFQDRGDEGTSLRRIAETIGVSHATLLHHFASREELLLAVYAHAEARRGTDDELGPVDTMVDAATKNAHVPGMVQLYSTLLAGSLQGEESPSRDFFTARFAEVRSYVADMVRARQAEGEIRADLDADGIASLLIAASDGLQIQWLLEPGIDLERTLEMFGPMLRP</sequence>
<dbReference type="Gene3D" id="1.10.357.10">
    <property type="entry name" value="Tetracycline Repressor, domain 2"/>
    <property type="match status" value="1"/>
</dbReference>
<keyword evidence="9" id="KW-1185">Reference proteome</keyword>
<evidence type="ECO:0000256" key="5">
    <source>
        <dbReference type="PROSITE-ProRule" id="PRU00335"/>
    </source>
</evidence>
<evidence type="ECO:0000256" key="2">
    <source>
        <dbReference type="ARBA" id="ARBA00023015"/>
    </source>
</evidence>
<organism evidence="8 9">
    <name type="scientific">Brachybacterium kimchii</name>
    <dbReference type="NCBI Taxonomy" id="2942909"/>
    <lineage>
        <taxon>Bacteria</taxon>
        <taxon>Bacillati</taxon>
        <taxon>Actinomycetota</taxon>
        <taxon>Actinomycetes</taxon>
        <taxon>Micrococcales</taxon>
        <taxon>Dermabacteraceae</taxon>
        <taxon>Brachybacterium</taxon>
    </lineage>
</organism>
<evidence type="ECO:0000256" key="6">
    <source>
        <dbReference type="SAM" id="MobiDB-lite"/>
    </source>
</evidence>
<dbReference type="PROSITE" id="PS50977">
    <property type="entry name" value="HTH_TETR_2"/>
    <property type="match status" value="1"/>
</dbReference>
<reference evidence="8" key="1">
    <citation type="submission" date="2022-05" db="EMBL/GenBank/DDBJ databases">
        <title>Genomic analysis of Brachybacterium sp. CBA3104.</title>
        <authorList>
            <person name="Roh S.W."/>
            <person name="Kim Y.B."/>
            <person name="Kim Y."/>
        </authorList>
    </citation>
    <scope>NUCLEOTIDE SEQUENCE</scope>
    <source>
        <strain evidence="8">CBA3104</strain>
    </source>
</reference>
<dbReference type="PANTHER" id="PTHR30055">
    <property type="entry name" value="HTH-TYPE TRANSCRIPTIONAL REGULATOR RUTR"/>
    <property type="match status" value="1"/>
</dbReference>
<evidence type="ECO:0000313" key="8">
    <source>
        <dbReference type="EMBL" id="UQN29179.1"/>
    </source>
</evidence>
<keyword evidence="2" id="KW-0805">Transcription regulation</keyword>
<dbReference type="PRINTS" id="PR00455">
    <property type="entry name" value="HTHTETR"/>
</dbReference>
<protein>
    <submittedName>
        <fullName evidence="8">TetR/AcrR family transcriptional regulator</fullName>
    </submittedName>
</protein>
<dbReference type="InterPro" id="IPR001647">
    <property type="entry name" value="HTH_TetR"/>
</dbReference>
<dbReference type="InterPro" id="IPR039538">
    <property type="entry name" value="BetI_C"/>
</dbReference>
<dbReference type="InterPro" id="IPR036271">
    <property type="entry name" value="Tet_transcr_reg_TetR-rel_C_sf"/>
</dbReference>
<evidence type="ECO:0000256" key="4">
    <source>
        <dbReference type="ARBA" id="ARBA00023163"/>
    </source>
</evidence>
<dbReference type="PANTHER" id="PTHR30055:SF229">
    <property type="entry name" value="HTH-TYPE TRANSCRIPTIONAL REPRESSOR RV1474C"/>
    <property type="match status" value="1"/>
</dbReference>
<evidence type="ECO:0000313" key="9">
    <source>
        <dbReference type="Proteomes" id="UP001055868"/>
    </source>
</evidence>
<dbReference type="InterPro" id="IPR050109">
    <property type="entry name" value="HTH-type_TetR-like_transc_reg"/>
</dbReference>
<evidence type="ECO:0000256" key="1">
    <source>
        <dbReference type="ARBA" id="ARBA00022491"/>
    </source>
</evidence>